<keyword evidence="6" id="KW-1185">Reference proteome</keyword>
<proteinExistence type="inferred from homology"/>
<organism evidence="5 6">
    <name type="scientific">Boletus edulis BED1</name>
    <dbReference type="NCBI Taxonomy" id="1328754"/>
    <lineage>
        <taxon>Eukaryota</taxon>
        <taxon>Fungi</taxon>
        <taxon>Dikarya</taxon>
        <taxon>Basidiomycota</taxon>
        <taxon>Agaricomycotina</taxon>
        <taxon>Agaricomycetes</taxon>
        <taxon>Agaricomycetidae</taxon>
        <taxon>Boletales</taxon>
        <taxon>Boletineae</taxon>
        <taxon>Boletaceae</taxon>
        <taxon>Boletoideae</taxon>
        <taxon>Boletus</taxon>
    </lineage>
</organism>
<dbReference type="EMBL" id="WHUW01000038">
    <property type="protein sequence ID" value="KAF8432659.1"/>
    <property type="molecule type" value="Genomic_DNA"/>
</dbReference>
<evidence type="ECO:0000313" key="5">
    <source>
        <dbReference type="EMBL" id="KAF8432659.1"/>
    </source>
</evidence>
<dbReference type="SUPFAM" id="SSF53474">
    <property type="entry name" value="alpha/beta-Hydrolases"/>
    <property type="match status" value="1"/>
</dbReference>
<dbReference type="Pfam" id="PF00135">
    <property type="entry name" value="COesterase"/>
    <property type="match status" value="2"/>
</dbReference>
<gene>
    <name evidence="5" type="ORF">L210DRAFT_3413306</name>
</gene>
<dbReference type="EC" id="3.1.1.-" evidence="3"/>
<reference evidence="5" key="1">
    <citation type="submission" date="2019-10" db="EMBL/GenBank/DDBJ databases">
        <authorList>
            <consortium name="DOE Joint Genome Institute"/>
            <person name="Kuo A."/>
            <person name="Miyauchi S."/>
            <person name="Kiss E."/>
            <person name="Drula E."/>
            <person name="Kohler A."/>
            <person name="Sanchez-Garcia M."/>
            <person name="Andreopoulos B."/>
            <person name="Barry K.W."/>
            <person name="Bonito G."/>
            <person name="Buee M."/>
            <person name="Carver A."/>
            <person name="Chen C."/>
            <person name="Cichocki N."/>
            <person name="Clum A."/>
            <person name="Culley D."/>
            <person name="Crous P.W."/>
            <person name="Fauchery L."/>
            <person name="Girlanda M."/>
            <person name="Hayes R."/>
            <person name="Keri Z."/>
            <person name="LaButti K."/>
            <person name="Lipzen A."/>
            <person name="Lombard V."/>
            <person name="Magnuson J."/>
            <person name="Maillard F."/>
            <person name="Morin E."/>
            <person name="Murat C."/>
            <person name="Nolan M."/>
            <person name="Ohm R."/>
            <person name="Pangilinan J."/>
            <person name="Pereira M."/>
            <person name="Perotto S."/>
            <person name="Peter M."/>
            <person name="Riley R."/>
            <person name="Sitrit Y."/>
            <person name="Stielow B."/>
            <person name="Szollosi G."/>
            <person name="Zifcakova L."/>
            <person name="Stursova M."/>
            <person name="Spatafora J.W."/>
            <person name="Tedersoo L."/>
            <person name="Vaario L.-M."/>
            <person name="Yamada A."/>
            <person name="Yan M."/>
            <person name="Wang P."/>
            <person name="Xu J."/>
            <person name="Bruns T."/>
            <person name="Baldrian P."/>
            <person name="Vilgalys R."/>
            <person name="Henrissat B."/>
            <person name="Grigoriev I.V."/>
            <person name="Hibbett D."/>
            <person name="Nagy L.G."/>
            <person name="Martin F.M."/>
        </authorList>
    </citation>
    <scope>NUCLEOTIDE SEQUENCE</scope>
    <source>
        <strain evidence="5">BED1</strain>
    </source>
</reference>
<dbReference type="InterPro" id="IPR002018">
    <property type="entry name" value="CarbesteraseB"/>
</dbReference>
<dbReference type="Gene3D" id="3.40.50.1820">
    <property type="entry name" value="alpha/beta hydrolase"/>
    <property type="match status" value="1"/>
</dbReference>
<dbReference type="AlphaFoldDB" id="A0AAD4GAB2"/>
<protein>
    <recommendedName>
        <fullName evidence="3">Carboxylic ester hydrolase</fullName>
        <ecNumber evidence="3">3.1.1.-</ecNumber>
    </recommendedName>
</protein>
<name>A0AAD4GAB2_BOLED</name>
<evidence type="ECO:0000256" key="2">
    <source>
        <dbReference type="ARBA" id="ARBA00022801"/>
    </source>
</evidence>
<evidence type="ECO:0000256" key="3">
    <source>
        <dbReference type="RuleBase" id="RU361235"/>
    </source>
</evidence>
<keyword evidence="2 3" id="KW-0378">Hydrolase</keyword>
<dbReference type="PROSITE" id="PS00122">
    <property type="entry name" value="CARBOXYLESTERASE_B_1"/>
    <property type="match status" value="1"/>
</dbReference>
<comment type="similarity">
    <text evidence="1 3">Belongs to the type-B carboxylesterase/lipase family.</text>
</comment>
<evidence type="ECO:0000256" key="1">
    <source>
        <dbReference type="ARBA" id="ARBA00005964"/>
    </source>
</evidence>
<evidence type="ECO:0000313" key="6">
    <source>
        <dbReference type="Proteomes" id="UP001194468"/>
    </source>
</evidence>
<dbReference type="InterPro" id="IPR050309">
    <property type="entry name" value="Type-B_Carboxylest/Lipase"/>
</dbReference>
<evidence type="ECO:0000259" key="4">
    <source>
        <dbReference type="Pfam" id="PF00135"/>
    </source>
</evidence>
<sequence>MPTVILDNATVTGVTSGSTNRFLGIPFAQPPTGNLRFRLPQPLPPYNTNFTSFEYGPACPQQPPFSHPWPSNLPPETIDYLTIVLFNTVTSAEDCLTLNVITPADATPESKLPVLVVSSEVPLPIFALLNYDVWMVTPSWKRSIALGDPIVYVGMNFRTQLFFGLLRADACVAFGFLASQEVKDAGVGNLGLQDQRLALRWVQKYIGAFGGDPTKVTIWGASSGAVSVALHMVTNGGNPQGLFRAAFMQSGAPVLLGDITDGQSYYDALVAETGCSGANDTLQCLREVPYDTLLNAVNMSPGVLSYQSAHLAWIPRVDGVFLTAEPLHLVQQGAFADIPFISGNCDDEGTPFLLGTINITTDAQFEEYIKTYYVPNASRSMIEQVTRYYPSDPTQGSPFDTGYLNVLTPQSKRIAAIEGDVIFQAPRRWLVQNRSGKQAIWTYLNKRLKLVPFLGSFHAHDVPEIYGGSDMASYLVRFVANLDPNNGESTDLYWPQYNAADQTMLELLDGLVPQTLTTDTYRVEQMGYLINVMLSMVNSS</sequence>
<comment type="caution">
    <text evidence="5">The sequence shown here is derived from an EMBL/GenBank/DDBJ whole genome shotgun (WGS) entry which is preliminary data.</text>
</comment>
<dbReference type="PROSITE" id="PS00941">
    <property type="entry name" value="CARBOXYLESTERASE_B_2"/>
    <property type="match status" value="1"/>
</dbReference>
<dbReference type="PANTHER" id="PTHR11559">
    <property type="entry name" value="CARBOXYLESTERASE"/>
    <property type="match status" value="1"/>
</dbReference>
<accession>A0AAD4GAB2</accession>
<dbReference type="InterPro" id="IPR029058">
    <property type="entry name" value="AB_hydrolase_fold"/>
</dbReference>
<feature type="domain" description="Carboxylesterase type B" evidence="4">
    <location>
        <begin position="173"/>
        <end position="510"/>
    </location>
</feature>
<feature type="domain" description="Carboxylesterase type B" evidence="4">
    <location>
        <begin position="10"/>
        <end position="116"/>
    </location>
</feature>
<dbReference type="InterPro" id="IPR019826">
    <property type="entry name" value="Carboxylesterase_B_AS"/>
</dbReference>
<dbReference type="GO" id="GO:0016787">
    <property type="term" value="F:hydrolase activity"/>
    <property type="evidence" value="ECO:0007669"/>
    <property type="project" value="UniProtKB-KW"/>
</dbReference>
<reference evidence="5" key="2">
    <citation type="journal article" date="2020" name="Nat. Commun.">
        <title>Large-scale genome sequencing of mycorrhizal fungi provides insights into the early evolution of symbiotic traits.</title>
        <authorList>
            <person name="Miyauchi S."/>
            <person name="Kiss E."/>
            <person name="Kuo A."/>
            <person name="Drula E."/>
            <person name="Kohler A."/>
            <person name="Sanchez-Garcia M."/>
            <person name="Morin E."/>
            <person name="Andreopoulos B."/>
            <person name="Barry K.W."/>
            <person name="Bonito G."/>
            <person name="Buee M."/>
            <person name="Carver A."/>
            <person name="Chen C."/>
            <person name="Cichocki N."/>
            <person name="Clum A."/>
            <person name="Culley D."/>
            <person name="Crous P.W."/>
            <person name="Fauchery L."/>
            <person name="Girlanda M."/>
            <person name="Hayes R.D."/>
            <person name="Keri Z."/>
            <person name="LaButti K."/>
            <person name="Lipzen A."/>
            <person name="Lombard V."/>
            <person name="Magnuson J."/>
            <person name="Maillard F."/>
            <person name="Murat C."/>
            <person name="Nolan M."/>
            <person name="Ohm R.A."/>
            <person name="Pangilinan J."/>
            <person name="Pereira M.F."/>
            <person name="Perotto S."/>
            <person name="Peter M."/>
            <person name="Pfister S."/>
            <person name="Riley R."/>
            <person name="Sitrit Y."/>
            <person name="Stielow J.B."/>
            <person name="Szollosi G."/>
            <person name="Zifcakova L."/>
            <person name="Stursova M."/>
            <person name="Spatafora J.W."/>
            <person name="Tedersoo L."/>
            <person name="Vaario L.M."/>
            <person name="Yamada A."/>
            <person name="Yan M."/>
            <person name="Wang P."/>
            <person name="Xu J."/>
            <person name="Bruns T."/>
            <person name="Baldrian P."/>
            <person name="Vilgalys R."/>
            <person name="Dunand C."/>
            <person name="Henrissat B."/>
            <person name="Grigoriev I.V."/>
            <person name="Hibbett D."/>
            <person name="Nagy L.G."/>
            <person name="Martin F.M."/>
        </authorList>
    </citation>
    <scope>NUCLEOTIDE SEQUENCE</scope>
    <source>
        <strain evidence="5">BED1</strain>
    </source>
</reference>
<dbReference type="InterPro" id="IPR019819">
    <property type="entry name" value="Carboxylesterase_B_CS"/>
</dbReference>
<dbReference type="Proteomes" id="UP001194468">
    <property type="component" value="Unassembled WGS sequence"/>
</dbReference>